<dbReference type="GO" id="GO:0000155">
    <property type="term" value="F:phosphorelay sensor kinase activity"/>
    <property type="evidence" value="ECO:0007669"/>
    <property type="project" value="InterPro"/>
</dbReference>
<accession>A0A1G6GX73</accession>
<dbReference type="InterPro" id="IPR011712">
    <property type="entry name" value="Sig_transdc_His_kin_sub3_dim/P"/>
</dbReference>
<dbReference type="InterPro" id="IPR050482">
    <property type="entry name" value="Sensor_HK_TwoCompSys"/>
</dbReference>
<feature type="domain" description="Signal transduction histidine kinase subgroup 3 dimerisation and phosphoacceptor" evidence="11">
    <location>
        <begin position="231"/>
        <end position="296"/>
    </location>
</feature>
<comment type="catalytic activity">
    <reaction evidence="1">
        <text>ATP + protein L-histidine = ADP + protein N-phospho-L-histidine.</text>
        <dbReference type="EC" id="2.7.13.3"/>
    </reaction>
</comment>
<reference evidence="12 13" key="1">
    <citation type="submission" date="2016-06" db="EMBL/GenBank/DDBJ databases">
        <authorList>
            <person name="Olsen C.W."/>
            <person name="Carey S."/>
            <person name="Hinshaw L."/>
            <person name="Karasin A.I."/>
        </authorList>
    </citation>
    <scope>NUCLEOTIDE SEQUENCE [LARGE SCALE GENOMIC DNA]</scope>
    <source>
        <strain evidence="12 13">LZ-22</strain>
    </source>
</reference>
<dbReference type="PANTHER" id="PTHR24421">
    <property type="entry name" value="NITRATE/NITRITE SENSOR PROTEIN NARX-RELATED"/>
    <property type="match status" value="1"/>
</dbReference>
<keyword evidence="10" id="KW-1133">Transmembrane helix</keyword>
<feature type="region of interest" description="Disordered" evidence="9">
    <location>
        <begin position="294"/>
        <end position="313"/>
    </location>
</feature>
<dbReference type="Proteomes" id="UP000199086">
    <property type="component" value="Unassembled WGS sequence"/>
</dbReference>
<evidence type="ECO:0000256" key="5">
    <source>
        <dbReference type="ARBA" id="ARBA00022741"/>
    </source>
</evidence>
<dbReference type="PANTHER" id="PTHR24421:SF10">
    <property type="entry name" value="NITRATE_NITRITE SENSOR PROTEIN NARQ"/>
    <property type="match status" value="1"/>
</dbReference>
<dbReference type="Pfam" id="PF07730">
    <property type="entry name" value="HisKA_3"/>
    <property type="match status" value="1"/>
</dbReference>
<evidence type="ECO:0000259" key="11">
    <source>
        <dbReference type="Pfam" id="PF07730"/>
    </source>
</evidence>
<dbReference type="CDD" id="cd16917">
    <property type="entry name" value="HATPase_UhpB-NarQ-NarX-like"/>
    <property type="match status" value="1"/>
</dbReference>
<evidence type="ECO:0000313" key="13">
    <source>
        <dbReference type="Proteomes" id="UP000199086"/>
    </source>
</evidence>
<keyword evidence="13" id="KW-1185">Reference proteome</keyword>
<dbReference type="EMBL" id="FMYF01000005">
    <property type="protein sequence ID" value="SDB86589.1"/>
    <property type="molecule type" value="Genomic_DNA"/>
</dbReference>
<evidence type="ECO:0000256" key="2">
    <source>
        <dbReference type="ARBA" id="ARBA00012438"/>
    </source>
</evidence>
<dbReference type="RefSeq" id="WP_175557428.1">
    <property type="nucleotide sequence ID" value="NZ_FMYF01000005.1"/>
</dbReference>
<evidence type="ECO:0000256" key="3">
    <source>
        <dbReference type="ARBA" id="ARBA00022553"/>
    </source>
</evidence>
<feature type="transmembrane region" description="Helical" evidence="10">
    <location>
        <begin position="29"/>
        <end position="54"/>
    </location>
</feature>
<evidence type="ECO:0000313" key="12">
    <source>
        <dbReference type="EMBL" id="SDB86589.1"/>
    </source>
</evidence>
<protein>
    <recommendedName>
        <fullName evidence="2">histidine kinase</fullName>
        <ecNumber evidence="2">2.7.13.3</ecNumber>
    </recommendedName>
</protein>
<feature type="transmembrane region" description="Helical" evidence="10">
    <location>
        <begin position="66"/>
        <end position="87"/>
    </location>
</feature>
<dbReference type="GO" id="GO:0016020">
    <property type="term" value="C:membrane"/>
    <property type="evidence" value="ECO:0007669"/>
    <property type="project" value="InterPro"/>
</dbReference>
<evidence type="ECO:0000256" key="9">
    <source>
        <dbReference type="SAM" id="MobiDB-lite"/>
    </source>
</evidence>
<feature type="transmembrane region" description="Helical" evidence="10">
    <location>
        <begin position="93"/>
        <end position="117"/>
    </location>
</feature>
<keyword evidence="10" id="KW-0472">Membrane</keyword>
<keyword evidence="10" id="KW-0812">Transmembrane</keyword>
<keyword evidence="6 12" id="KW-0418">Kinase</keyword>
<evidence type="ECO:0000256" key="8">
    <source>
        <dbReference type="ARBA" id="ARBA00023012"/>
    </source>
</evidence>
<feature type="transmembrane region" description="Helical" evidence="10">
    <location>
        <begin position="178"/>
        <end position="199"/>
    </location>
</feature>
<dbReference type="SUPFAM" id="SSF55874">
    <property type="entry name" value="ATPase domain of HSP90 chaperone/DNA topoisomerase II/histidine kinase"/>
    <property type="match status" value="1"/>
</dbReference>
<evidence type="ECO:0000256" key="10">
    <source>
        <dbReference type="SAM" id="Phobius"/>
    </source>
</evidence>
<organism evidence="12 13">
    <name type="scientific">Raineyella antarctica</name>
    <dbReference type="NCBI Taxonomy" id="1577474"/>
    <lineage>
        <taxon>Bacteria</taxon>
        <taxon>Bacillati</taxon>
        <taxon>Actinomycetota</taxon>
        <taxon>Actinomycetes</taxon>
        <taxon>Propionibacteriales</taxon>
        <taxon>Propionibacteriaceae</taxon>
        <taxon>Raineyella</taxon>
    </lineage>
</organism>
<keyword evidence="8" id="KW-0902">Two-component regulatory system</keyword>
<keyword evidence="7" id="KW-0067">ATP-binding</keyword>
<evidence type="ECO:0000256" key="1">
    <source>
        <dbReference type="ARBA" id="ARBA00000085"/>
    </source>
</evidence>
<keyword evidence="5" id="KW-0547">Nucleotide-binding</keyword>
<dbReference type="STRING" id="1577474.GA0111570_105232"/>
<dbReference type="AlphaFoldDB" id="A0A1G6GX73"/>
<dbReference type="Gene3D" id="1.20.5.1930">
    <property type="match status" value="1"/>
</dbReference>
<dbReference type="InterPro" id="IPR036890">
    <property type="entry name" value="HATPase_C_sf"/>
</dbReference>
<dbReference type="GO" id="GO:0046983">
    <property type="term" value="F:protein dimerization activity"/>
    <property type="evidence" value="ECO:0007669"/>
    <property type="project" value="InterPro"/>
</dbReference>
<name>A0A1G6GX73_9ACTN</name>
<keyword evidence="4" id="KW-0808">Transferase</keyword>
<keyword evidence="3" id="KW-0597">Phosphoprotein</keyword>
<evidence type="ECO:0000256" key="7">
    <source>
        <dbReference type="ARBA" id="ARBA00022840"/>
    </source>
</evidence>
<dbReference type="EC" id="2.7.13.3" evidence="2"/>
<dbReference type="GO" id="GO:0005524">
    <property type="term" value="F:ATP binding"/>
    <property type="evidence" value="ECO:0007669"/>
    <property type="project" value="UniProtKB-KW"/>
</dbReference>
<gene>
    <name evidence="12" type="ORF">GA0111570_105232</name>
</gene>
<evidence type="ECO:0000256" key="4">
    <source>
        <dbReference type="ARBA" id="ARBA00022679"/>
    </source>
</evidence>
<proteinExistence type="predicted"/>
<dbReference type="Gene3D" id="3.30.565.10">
    <property type="entry name" value="Histidine kinase-like ATPase, C-terminal domain"/>
    <property type="match status" value="1"/>
</dbReference>
<sequence>MWLSVVARTIDTVPSPADLAQHLPAIRRVVWIVLGGLLGVFACMVTLVGSLSAVPGYQSRTSLDGNLTDLGVLVILAWLLGVATLFLRGRMPWVVVVAGAVLTVLLRLDSTLLLLGAGSVVLRRDRRQGLVATGTAVLLTLLAAVRDGSRPSGHTAWQIMFSGSDPALAGAPDGAFRLGVSLGIATIAAVVFLGTAWLVRLRRDLRETGMARAEAETRSEDLETTAYRLEERERLAREVHDALSHRLSLISLHSGALEEAAKDSSPQVSHAAEVLRDNAHRSLEDLRDLVGALREPAGPGRHAAAPEPSHVPPVGLAALPELVTSARSSGAQVQATVMVRDADSASDLLNRAAYRITQEALTNAFKHAPGQPILVDVRADPDSGVSIVVMNRDTDVDSGLPGSGSGLVGMQERADVLGGTFSAGRDGQGSFVVQATLPWQARSTS</sequence>
<evidence type="ECO:0000256" key="6">
    <source>
        <dbReference type="ARBA" id="ARBA00022777"/>
    </source>
</evidence>